<feature type="non-terminal residue" evidence="1">
    <location>
        <position position="133"/>
    </location>
</feature>
<reference evidence="1" key="1">
    <citation type="submission" date="2020-04" db="EMBL/GenBank/DDBJ databases">
        <authorList>
            <person name="Alioto T."/>
            <person name="Alioto T."/>
            <person name="Gomez Garrido J."/>
        </authorList>
    </citation>
    <scope>NUCLEOTIDE SEQUENCE</scope>
    <source>
        <strain evidence="1">A484AB</strain>
    </source>
</reference>
<accession>A0A6S7L970</accession>
<dbReference type="AlphaFoldDB" id="A0A6S7L970"/>
<dbReference type="EMBL" id="CACRXK020015929">
    <property type="protein sequence ID" value="CAB4029079.1"/>
    <property type="molecule type" value="Genomic_DNA"/>
</dbReference>
<comment type="caution">
    <text evidence="1">The sequence shown here is derived from an EMBL/GenBank/DDBJ whole genome shotgun (WGS) entry which is preliminary data.</text>
</comment>
<proteinExistence type="predicted"/>
<name>A0A6S7L970_PARCT</name>
<sequence>MAVSNRKSRRGKSLSKATKSLQFIGKLFDDAVMRKLLTFLIVVSLSRKLTFFPDPEENSRNPKNVYVSAEITVLPEKLCFVWTATRDVVLRKFNLPKFHRYGLDFQINRNNASTLICILLCGDVETNPGPSIR</sequence>
<evidence type="ECO:0000313" key="2">
    <source>
        <dbReference type="Proteomes" id="UP001152795"/>
    </source>
</evidence>
<gene>
    <name evidence="1" type="ORF">PACLA_8A003593</name>
</gene>
<keyword evidence="2" id="KW-1185">Reference proteome</keyword>
<dbReference type="Proteomes" id="UP001152795">
    <property type="component" value="Unassembled WGS sequence"/>
</dbReference>
<evidence type="ECO:0000313" key="1">
    <source>
        <dbReference type="EMBL" id="CAB4029079.1"/>
    </source>
</evidence>
<organism evidence="1 2">
    <name type="scientific">Paramuricea clavata</name>
    <name type="common">Red gorgonian</name>
    <name type="synonym">Violescent sea-whip</name>
    <dbReference type="NCBI Taxonomy" id="317549"/>
    <lineage>
        <taxon>Eukaryota</taxon>
        <taxon>Metazoa</taxon>
        <taxon>Cnidaria</taxon>
        <taxon>Anthozoa</taxon>
        <taxon>Octocorallia</taxon>
        <taxon>Malacalcyonacea</taxon>
        <taxon>Plexauridae</taxon>
        <taxon>Paramuricea</taxon>
    </lineage>
</organism>
<protein>
    <submittedName>
        <fullName evidence="1">Uncharacterized protein</fullName>
    </submittedName>
</protein>